<dbReference type="AlphaFoldDB" id="A0A834WDL6"/>
<feature type="region of interest" description="Disordered" evidence="1">
    <location>
        <begin position="1"/>
        <end position="24"/>
    </location>
</feature>
<protein>
    <submittedName>
        <fullName evidence="2">Uncharacterized protein</fullName>
    </submittedName>
</protein>
<reference evidence="2" key="1">
    <citation type="submission" date="2020-09" db="EMBL/GenBank/DDBJ databases">
        <title>Genome-Enabled Discovery of Anthraquinone Biosynthesis in Senna tora.</title>
        <authorList>
            <person name="Kang S.-H."/>
            <person name="Pandey R.P."/>
            <person name="Lee C.-M."/>
            <person name="Sim J.-S."/>
            <person name="Jeong J.-T."/>
            <person name="Choi B.-S."/>
            <person name="Jung M."/>
            <person name="Ginzburg D."/>
            <person name="Zhao K."/>
            <person name="Won S.Y."/>
            <person name="Oh T.-J."/>
            <person name="Yu Y."/>
            <person name="Kim N.-H."/>
            <person name="Lee O.R."/>
            <person name="Lee T.-H."/>
            <person name="Bashyal P."/>
            <person name="Kim T.-S."/>
            <person name="Lee W.-H."/>
            <person name="Kawkins C."/>
            <person name="Kim C.-K."/>
            <person name="Kim J.S."/>
            <person name="Ahn B.O."/>
            <person name="Rhee S.Y."/>
            <person name="Sohng J.K."/>
        </authorList>
    </citation>
    <scope>NUCLEOTIDE SEQUENCE</scope>
    <source>
        <tissue evidence="2">Leaf</tissue>
    </source>
</reference>
<sequence>MVPKVLEEWAGRPRDEANSRIESP</sequence>
<dbReference type="Proteomes" id="UP000634136">
    <property type="component" value="Unassembled WGS sequence"/>
</dbReference>
<evidence type="ECO:0000313" key="2">
    <source>
        <dbReference type="EMBL" id="KAF7815346.1"/>
    </source>
</evidence>
<accession>A0A834WDL6</accession>
<evidence type="ECO:0000313" key="3">
    <source>
        <dbReference type="Proteomes" id="UP000634136"/>
    </source>
</evidence>
<comment type="caution">
    <text evidence="2">The sequence shown here is derived from an EMBL/GenBank/DDBJ whole genome shotgun (WGS) entry which is preliminary data.</text>
</comment>
<gene>
    <name evidence="2" type="ORF">G2W53_029315</name>
</gene>
<name>A0A834WDL6_9FABA</name>
<dbReference type="EMBL" id="JAAIUW010000009">
    <property type="protein sequence ID" value="KAF7815346.1"/>
    <property type="molecule type" value="Genomic_DNA"/>
</dbReference>
<evidence type="ECO:0000256" key="1">
    <source>
        <dbReference type="SAM" id="MobiDB-lite"/>
    </source>
</evidence>
<organism evidence="2 3">
    <name type="scientific">Senna tora</name>
    <dbReference type="NCBI Taxonomy" id="362788"/>
    <lineage>
        <taxon>Eukaryota</taxon>
        <taxon>Viridiplantae</taxon>
        <taxon>Streptophyta</taxon>
        <taxon>Embryophyta</taxon>
        <taxon>Tracheophyta</taxon>
        <taxon>Spermatophyta</taxon>
        <taxon>Magnoliopsida</taxon>
        <taxon>eudicotyledons</taxon>
        <taxon>Gunneridae</taxon>
        <taxon>Pentapetalae</taxon>
        <taxon>rosids</taxon>
        <taxon>fabids</taxon>
        <taxon>Fabales</taxon>
        <taxon>Fabaceae</taxon>
        <taxon>Caesalpinioideae</taxon>
        <taxon>Cassia clade</taxon>
        <taxon>Senna</taxon>
    </lineage>
</organism>
<proteinExistence type="predicted"/>
<keyword evidence="3" id="KW-1185">Reference proteome</keyword>